<evidence type="ECO:0000313" key="10">
    <source>
        <dbReference type="EMBL" id="WOS97714.1"/>
    </source>
</evidence>
<evidence type="ECO:0000256" key="2">
    <source>
        <dbReference type="ARBA" id="ARBA00009959"/>
    </source>
</evidence>
<dbReference type="GO" id="GO:0016787">
    <property type="term" value="F:hydrolase activity"/>
    <property type="evidence" value="ECO:0007669"/>
    <property type="project" value="UniProtKB-KW"/>
</dbReference>
<dbReference type="AlphaFoldDB" id="A0A9X7F5H1"/>
<dbReference type="Pfam" id="PF09827">
    <property type="entry name" value="CRISPR_Cas2"/>
    <property type="match status" value="1"/>
</dbReference>
<feature type="binding site" evidence="9">
    <location>
        <position position="12"/>
    </location>
    <ligand>
        <name>Mg(2+)</name>
        <dbReference type="ChEBI" id="CHEBI:18420"/>
        <note>catalytic</note>
    </ligand>
</feature>
<organism evidence="10 11">
    <name type="scientific">Neisseria perflava</name>
    <dbReference type="NCBI Taxonomy" id="33053"/>
    <lineage>
        <taxon>Bacteria</taxon>
        <taxon>Pseudomonadati</taxon>
        <taxon>Pseudomonadota</taxon>
        <taxon>Betaproteobacteria</taxon>
        <taxon>Neisseriales</taxon>
        <taxon>Neisseriaceae</taxon>
        <taxon>Neisseria</taxon>
    </lineage>
</organism>
<dbReference type="GO" id="GO:0004521">
    <property type="term" value="F:RNA endonuclease activity"/>
    <property type="evidence" value="ECO:0007669"/>
    <property type="project" value="InterPro"/>
</dbReference>
<keyword evidence="3 9" id="KW-0540">Nuclease</keyword>
<dbReference type="Gene3D" id="3.30.70.240">
    <property type="match status" value="1"/>
</dbReference>
<dbReference type="HAMAP" id="MF_01471">
    <property type="entry name" value="Cas2"/>
    <property type="match status" value="1"/>
</dbReference>
<keyword evidence="8 9" id="KW-0051">Antiviral defense</keyword>
<evidence type="ECO:0000256" key="6">
    <source>
        <dbReference type="ARBA" id="ARBA00022801"/>
    </source>
</evidence>
<name>A0A9X7F5H1_NEIPE</name>
<evidence type="ECO:0000313" key="11">
    <source>
        <dbReference type="Proteomes" id="UP000234781"/>
    </source>
</evidence>
<dbReference type="EMBL" id="CP136962">
    <property type="protein sequence ID" value="WOS97714.1"/>
    <property type="molecule type" value="Genomic_DNA"/>
</dbReference>
<comment type="subunit">
    <text evidence="9">Homodimer, forms a heterotetramer with a Cas1 homodimer.</text>
</comment>
<comment type="similarity">
    <text evidence="2 9">Belongs to the CRISPR-associated endoribonuclease Cas2 protein family.</text>
</comment>
<dbReference type="GO" id="GO:0043571">
    <property type="term" value="P:maintenance of CRISPR repeat elements"/>
    <property type="evidence" value="ECO:0007669"/>
    <property type="project" value="UniProtKB-UniRule"/>
</dbReference>
<proteinExistence type="inferred from homology"/>
<comment type="function">
    <text evidence="9">CRISPR (clustered regularly interspaced short palindromic repeat), is an adaptive immune system that provides protection against mobile genetic elements (viruses, transposable elements and conjugative plasmids). CRISPR clusters contain sequences complementary to antecedent mobile elements and target invading nucleic acids. CRISPR clusters are transcribed and processed into CRISPR RNA (crRNA). Functions as a ssRNA-specific endoribonuclease. Involved in the integration of spacer DNA into the CRISPR cassette.</text>
</comment>
<evidence type="ECO:0000256" key="7">
    <source>
        <dbReference type="ARBA" id="ARBA00022842"/>
    </source>
</evidence>
<dbReference type="InterPro" id="IPR019199">
    <property type="entry name" value="Virulence_VapD/CRISPR_Cas2"/>
</dbReference>
<dbReference type="RefSeq" id="WP_101755678.1">
    <property type="nucleotide sequence ID" value="NZ_CP136962.1"/>
</dbReference>
<reference evidence="10 11" key="2">
    <citation type="submission" date="2023-10" db="EMBL/GenBank/DDBJ databases">
        <authorList>
            <person name="Choi B."/>
        </authorList>
    </citation>
    <scope>NUCLEOTIDE SEQUENCE [LARGE SCALE GENOMIC DNA]</scope>
    <source>
        <strain evidence="10 11">UMB0023</strain>
    </source>
</reference>
<dbReference type="GO" id="GO:0046872">
    <property type="term" value="F:metal ion binding"/>
    <property type="evidence" value="ECO:0007669"/>
    <property type="project" value="UniProtKB-UniRule"/>
</dbReference>
<keyword evidence="5 9" id="KW-0255">Endonuclease</keyword>
<keyword evidence="7 9" id="KW-0460">Magnesium</keyword>
<evidence type="ECO:0000256" key="4">
    <source>
        <dbReference type="ARBA" id="ARBA00022723"/>
    </source>
</evidence>
<evidence type="ECO:0000256" key="8">
    <source>
        <dbReference type="ARBA" id="ARBA00023118"/>
    </source>
</evidence>
<dbReference type="EC" id="3.1.-.-" evidence="9"/>
<comment type="cofactor">
    <cofactor evidence="1 9">
        <name>Mg(2+)</name>
        <dbReference type="ChEBI" id="CHEBI:18420"/>
    </cofactor>
</comment>
<evidence type="ECO:0000256" key="9">
    <source>
        <dbReference type="HAMAP-Rule" id="MF_01471"/>
    </source>
</evidence>
<dbReference type="CDD" id="cd09725">
    <property type="entry name" value="Cas2_I_II_III"/>
    <property type="match status" value="1"/>
</dbReference>
<reference evidence="11" key="1">
    <citation type="submission" date="2017-12" db="EMBL/GenBank/DDBJ databases">
        <title>Phylogenetic diversity of female urinary microbiome.</title>
        <authorList>
            <person name="Thomas-White K."/>
            <person name="Wolfe A.J."/>
        </authorList>
    </citation>
    <scope>NUCLEOTIDE SEQUENCE [LARGE SCALE GENOMIC DNA]</scope>
    <source>
        <strain evidence="11">UMB0023</strain>
    </source>
</reference>
<evidence type="ECO:0000256" key="3">
    <source>
        <dbReference type="ARBA" id="ARBA00022722"/>
    </source>
</evidence>
<dbReference type="PANTHER" id="PTHR34405">
    <property type="entry name" value="CRISPR-ASSOCIATED ENDORIBONUCLEASE CAS2"/>
    <property type="match status" value="1"/>
</dbReference>
<sequence length="93" mass="10839">MSIRRFYLIAYDISDSGRQHQVRNILQGYATGSQKSLYECWLTETEWQDLRCRLPNLLREGDKLNAVCLPETEQHAMLFGAAQPLRYETFIVA</sequence>
<protein>
    <recommendedName>
        <fullName evidence="9">CRISPR-associated endoribonuclease Cas2</fullName>
        <ecNumber evidence="9">3.1.-.-</ecNumber>
    </recommendedName>
</protein>
<keyword evidence="11" id="KW-1185">Reference proteome</keyword>
<dbReference type="NCBIfam" id="TIGR01573">
    <property type="entry name" value="cas2"/>
    <property type="match status" value="1"/>
</dbReference>
<dbReference type="Proteomes" id="UP000234781">
    <property type="component" value="Chromosome"/>
</dbReference>
<gene>
    <name evidence="9 10" type="primary">cas2</name>
    <name evidence="10" type="ORF">CYJ98_009070</name>
</gene>
<evidence type="ECO:0000256" key="5">
    <source>
        <dbReference type="ARBA" id="ARBA00022759"/>
    </source>
</evidence>
<dbReference type="PANTHER" id="PTHR34405:SF3">
    <property type="entry name" value="CRISPR-ASSOCIATED ENDORIBONUCLEASE CAS2 3"/>
    <property type="match status" value="1"/>
</dbReference>
<evidence type="ECO:0000256" key="1">
    <source>
        <dbReference type="ARBA" id="ARBA00001946"/>
    </source>
</evidence>
<dbReference type="InterPro" id="IPR021127">
    <property type="entry name" value="CRISPR_associated_Cas2"/>
</dbReference>
<keyword evidence="6 9" id="KW-0378">Hydrolase</keyword>
<accession>A0A9X7F5H1</accession>
<dbReference type="SUPFAM" id="SSF143430">
    <property type="entry name" value="TTP0101/SSO1404-like"/>
    <property type="match status" value="1"/>
</dbReference>
<dbReference type="GO" id="GO:0051607">
    <property type="term" value="P:defense response to virus"/>
    <property type="evidence" value="ECO:0007669"/>
    <property type="project" value="UniProtKB-UniRule"/>
</dbReference>
<keyword evidence="4 9" id="KW-0479">Metal-binding</keyword>